<organism evidence="2 3">
    <name type="scientific">Hexamita inflata</name>
    <dbReference type="NCBI Taxonomy" id="28002"/>
    <lineage>
        <taxon>Eukaryota</taxon>
        <taxon>Metamonada</taxon>
        <taxon>Diplomonadida</taxon>
        <taxon>Hexamitidae</taxon>
        <taxon>Hexamitinae</taxon>
        <taxon>Hexamita</taxon>
    </lineage>
</organism>
<dbReference type="Proteomes" id="UP001642409">
    <property type="component" value="Unassembled WGS sequence"/>
</dbReference>
<evidence type="ECO:0000313" key="3">
    <source>
        <dbReference type="Proteomes" id="UP001642409"/>
    </source>
</evidence>
<keyword evidence="1" id="KW-1133">Transmembrane helix</keyword>
<name>A0ABP1GRN1_9EUKA</name>
<feature type="transmembrane region" description="Helical" evidence="1">
    <location>
        <begin position="90"/>
        <end position="108"/>
    </location>
</feature>
<keyword evidence="1" id="KW-0472">Membrane</keyword>
<gene>
    <name evidence="2" type="ORF">HINF_LOCUS4655</name>
</gene>
<feature type="transmembrane region" description="Helical" evidence="1">
    <location>
        <begin position="6"/>
        <end position="26"/>
    </location>
</feature>
<evidence type="ECO:0000256" key="1">
    <source>
        <dbReference type="SAM" id="Phobius"/>
    </source>
</evidence>
<reference evidence="2 3" key="1">
    <citation type="submission" date="2024-07" db="EMBL/GenBank/DDBJ databases">
        <authorList>
            <person name="Akdeniz Z."/>
        </authorList>
    </citation>
    <scope>NUCLEOTIDE SEQUENCE [LARGE SCALE GENOMIC DNA]</scope>
</reference>
<keyword evidence="1" id="KW-0812">Transmembrane</keyword>
<sequence>MEVLPVLESPIVTILLVFIWKGWSGIRGQRDAFVSKCRLVGFQDINADYIVWCSVFNGIVIRLQAYLYYYSAAQSYHLKQTHTVNINNNMTHLITLTLIIIVIIKIYLNSYFNFNKTRLQGVGTRTEQGKKAKTQDGRSNMEQPVQRIRLQLLWCPSQL</sequence>
<feature type="transmembrane region" description="Helical" evidence="1">
    <location>
        <begin position="47"/>
        <end position="70"/>
    </location>
</feature>
<proteinExistence type="predicted"/>
<accession>A0ABP1GRN1</accession>
<dbReference type="EMBL" id="CAXDID020000009">
    <property type="protein sequence ID" value="CAL5978186.1"/>
    <property type="molecule type" value="Genomic_DNA"/>
</dbReference>
<protein>
    <submittedName>
        <fullName evidence="2">Hypothetical_protein</fullName>
    </submittedName>
</protein>
<comment type="caution">
    <text evidence="2">The sequence shown here is derived from an EMBL/GenBank/DDBJ whole genome shotgun (WGS) entry which is preliminary data.</text>
</comment>
<keyword evidence="3" id="KW-1185">Reference proteome</keyword>
<evidence type="ECO:0000313" key="2">
    <source>
        <dbReference type="EMBL" id="CAL5978186.1"/>
    </source>
</evidence>